<keyword evidence="3 7" id="KW-0808">Transferase</keyword>
<evidence type="ECO:0000256" key="3">
    <source>
        <dbReference type="ARBA" id="ARBA00022679"/>
    </source>
</evidence>
<keyword evidence="5 7" id="KW-1133">Transmembrane helix</keyword>
<feature type="transmembrane region" description="Helical" evidence="7">
    <location>
        <begin position="79"/>
        <end position="101"/>
    </location>
</feature>
<dbReference type="Pfam" id="PF01790">
    <property type="entry name" value="LGT"/>
    <property type="match status" value="1"/>
</dbReference>
<dbReference type="Proteomes" id="UP001442364">
    <property type="component" value="Unassembled WGS sequence"/>
</dbReference>
<dbReference type="EC" id="2.5.1.145" evidence="7"/>
<gene>
    <name evidence="7" type="primary">lgt</name>
    <name evidence="8" type="ORF">WMO14_05500</name>
</gene>
<evidence type="ECO:0000256" key="2">
    <source>
        <dbReference type="ARBA" id="ARBA00022475"/>
    </source>
</evidence>
<comment type="subcellular location">
    <subcellularLocation>
        <location evidence="7">Cell membrane</location>
        <topology evidence="7">Multi-pass membrane protein</topology>
    </subcellularLocation>
</comment>
<evidence type="ECO:0000256" key="6">
    <source>
        <dbReference type="ARBA" id="ARBA00023136"/>
    </source>
</evidence>
<keyword evidence="2 7" id="KW-1003">Cell membrane</keyword>
<evidence type="ECO:0000256" key="7">
    <source>
        <dbReference type="HAMAP-Rule" id="MF_01147"/>
    </source>
</evidence>
<keyword evidence="9" id="KW-1185">Reference proteome</keyword>
<accession>A0ABV1BUA7</accession>
<comment type="function">
    <text evidence="7">Catalyzes the transfer of the diacylglyceryl group from phosphatidylglycerol to the sulfhydryl group of the N-terminal cysteine of a prolipoprotein, the first step in the formation of mature lipoproteins.</text>
</comment>
<evidence type="ECO:0000256" key="4">
    <source>
        <dbReference type="ARBA" id="ARBA00022692"/>
    </source>
</evidence>
<organism evidence="8 9">
    <name type="scientific">[Lactobacillus] rogosae</name>
    <dbReference type="NCBI Taxonomy" id="706562"/>
    <lineage>
        <taxon>Bacteria</taxon>
        <taxon>Bacillati</taxon>
        <taxon>Bacillota</taxon>
        <taxon>Clostridia</taxon>
        <taxon>Lachnospirales</taxon>
        <taxon>Lachnospiraceae</taxon>
        <taxon>Lachnospira</taxon>
    </lineage>
</organism>
<comment type="pathway">
    <text evidence="7">Protein modification; lipoprotein biosynthesis (diacylglyceryl transfer).</text>
</comment>
<comment type="similarity">
    <text evidence="1 7">Belongs to the Lgt family.</text>
</comment>
<dbReference type="InterPro" id="IPR001640">
    <property type="entry name" value="Lgt"/>
</dbReference>
<evidence type="ECO:0000256" key="1">
    <source>
        <dbReference type="ARBA" id="ARBA00007150"/>
    </source>
</evidence>
<dbReference type="PANTHER" id="PTHR30589:SF0">
    <property type="entry name" value="PHOSPHATIDYLGLYCEROL--PROLIPOPROTEIN DIACYLGLYCERYL TRANSFERASE"/>
    <property type="match status" value="1"/>
</dbReference>
<dbReference type="RefSeq" id="WP_055306249.1">
    <property type="nucleotide sequence ID" value="NZ_DAWCMB010000020.1"/>
</dbReference>
<dbReference type="GO" id="GO:0008961">
    <property type="term" value="F:phosphatidylglycerol-prolipoprotein diacylglyceryl transferase activity"/>
    <property type="evidence" value="ECO:0007669"/>
    <property type="project" value="UniProtKB-EC"/>
</dbReference>
<feature type="transmembrane region" description="Helical" evidence="7">
    <location>
        <begin position="15"/>
        <end position="33"/>
    </location>
</feature>
<dbReference type="HAMAP" id="MF_01147">
    <property type="entry name" value="Lgt"/>
    <property type="match status" value="1"/>
</dbReference>
<keyword evidence="4 7" id="KW-0812">Transmembrane</keyword>
<dbReference type="PANTHER" id="PTHR30589">
    <property type="entry name" value="PROLIPOPROTEIN DIACYLGLYCERYL TRANSFERASE"/>
    <property type="match status" value="1"/>
</dbReference>
<feature type="binding site" evidence="7">
    <location>
        <position position="128"/>
    </location>
    <ligand>
        <name>a 1,2-diacyl-sn-glycero-3-phospho-(1'-sn-glycerol)</name>
        <dbReference type="ChEBI" id="CHEBI:64716"/>
    </ligand>
</feature>
<keyword evidence="6 7" id="KW-0472">Membrane</keyword>
<reference evidence="8 9" key="1">
    <citation type="submission" date="2024-03" db="EMBL/GenBank/DDBJ databases">
        <title>Human intestinal bacterial collection.</title>
        <authorList>
            <person name="Pauvert C."/>
            <person name="Hitch T.C.A."/>
            <person name="Clavel T."/>
        </authorList>
    </citation>
    <scope>NUCLEOTIDE SEQUENCE [LARGE SCALE GENOMIC DNA]</scope>
    <source>
        <strain evidence="8 9">CLA-AA-H255</strain>
    </source>
</reference>
<feature type="transmembrane region" description="Helical" evidence="7">
    <location>
        <begin position="45"/>
        <end position="67"/>
    </location>
</feature>
<dbReference type="EMBL" id="JBBMER010000003">
    <property type="protein sequence ID" value="MEQ2379333.1"/>
    <property type="molecule type" value="Genomic_DNA"/>
</dbReference>
<name>A0ABV1BUA7_9FIRM</name>
<evidence type="ECO:0000313" key="8">
    <source>
        <dbReference type="EMBL" id="MEQ2379333.1"/>
    </source>
</evidence>
<protein>
    <recommendedName>
        <fullName evidence="7">Phosphatidylglycerol--prolipoprotein diacylglyceryl transferase</fullName>
        <ecNumber evidence="7">2.5.1.145</ecNumber>
    </recommendedName>
</protein>
<sequence>MKTDLFKIGGLTVHGYGFMIALGFILAMILGEYRAKKLGLKDESVIDIAIIAGLTGFAGAKLLFIIVEFDSFIKNPKEVLGSSGFVVYGGIIAGVLCSMLYCKIKKINFLEYFDLIMPEIALAQGFGRIGCYLAGCCYGRVTDSAFGVIFPVGSQAPAGVKLIPTQLISAGANIIHMIILIAVAHFIGYTIRKKDGRKLVLPAGGIGYLYMILYGIGRFLIEFLRNDYRGEIGILSTSQFISIFFIAAGVVLLIIGKKKMQS</sequence>
<feature type="transmembrane region" description="Helical" evidence="7">
    <location>
        <begin position="233"/>
        <end position="255"/>
    </location>
</feature>
<feature type="transmembrane region" description="Helical" evidence="7">
    <location>
        <begin position="167"/>
        <end position="187"/>
    </location>
</feature>
<feature type="transmembrane region" description="Helical" evidence="7">
    <location>
        <begin position="199"/>
        <end position="221"/>
    </location>
</feature>
<comment type="catalytic activity">
    <reaction evidence="7">
        <text>L-cysteinyl-[prolipoprotein] + a 1,2-diacyl-sn-glycero-3-phospho-(1'-sn-glycerol) = an S-1,2-diacyl-sn-glyceryl-L-cysteinyl-[prolipoprotein] + sn-glycerol 1-phosphate + H(+)</text>
        <dbReference type="Rhea" id="RHEA:56712"/>
        <dbReference type="Rhea" id="RHEA-COMP:14679"/>
        <dbReference type="Rhea" id="RHEA-COMP:14680"/>
        <dbReference type="ChEBI" id="CHEBI:15378"/>
        <dbReference type="ChEBI" id="CHEBI:29950"/>
        <dbReference type="ChEBI" id="CHEBI:57685"/>
        <dbReference type="ChEBI" id="CHEBI:64716"/>
        <dbReference type="ChEBI" id="CHEBI:140658"/>
        <dbReference type="EC" id="2.5.1.145"/>
    </reaction>
</comment>
<evidence type="ECO:0000256" key="5">
    <source>
        <dbReference type="ARBA" id="ARBA00022989"/>
    </source>
</evidence>
<comment type="caution">
    <text evidence="8">The sequence shown here is derived from an EMBL/GenBank/DDBJ whole genome shotgun (WGS) entry which is preliminary data.</text>
</comment>
<evidence type="ECO:0000313" key="9">
    <source>
        <dbReference type="Proteomes" id="UP001442364"/>
    </source>
</evidence>
<proteinExistence type="inferred from homology"/>